<dbReference type="EMBL" id="CP158587">
    <property type="protein sequence ID" value="XCA34115.1"/>
    <property type="molecule type" value="Genomic_DNA"/>
</dbReference>
<evidence type="ECO:0000313" key="5">
    <source>
        <dbReference type="EMBL" id="XCA33985.1"/>
    </source>
</evidence>
<evidence type="ECO:0000313" key="7">
    <source>
        <dbReference type="EMBL" id="XCA34107.1"/>
    </source>
</evidence>
<evidence type="ECO:0000259" key="2">
    <source>
        <dbReference type="Pfam" id="PF13592"/>
    </source>
</evidence>
<evidence type="ECO:0000313" key="15">
    <source>
        <dbReference type="EMBL" id="XCA34388.1"/>
    </source>
</evidence>
<dbReference type="EMBL" id="CP158587">
    <property type="protein sequence ID" value="XCA34199.1"/>
    <property type="molecule type" value="Genomic_DNA"/>
</dbReference>
<dbReference type="EMBL" id="CP158587">
    <property type="protein sequence ID" value="XCA34819.1"/>
    <property type="molecule type" value="Genomic_DNA"/>
</dbReference>
<dbReference type="EMBL" id="CP158587">
    <property type="protein sequence ID" value="XCA34531.1"/>
    <property type="molecule type" value="Genomic_DNA"/>
</dbReference>
<evidence type="ECO:0000313" key="11">
    <source>
        <dbReference type="EMBL" id="XCA34171.1"/>
    </source>
</evidence>
<dbReference type="PANTHER" id="PTHR46564">
    <property type="entry name" value="TRANSPOSASE"/>
    <property type="match status" value="1"/>
</dbReference>
<evidence type="ECO:0000313" key="19">
    <source>
        <dbReference type="EMBL" id="XCA34732.1"/>
    </source>
</evidence>
<protein>
    <submittedName>
        <fullName evidence="5">IS630 family transposase</fullName>
    </submittedName>
</protein>
<evidence type="ECO:0000313" key="16">
    <source>
        <dbReference type="EMBL" id="XCA34525.1"/>
    </source>
</evidence>
<dbReference type="InterPro" id="IPR009057">
    <property type="entry name" value="Homeodomain-like_sf"/>
</dbReference>
<evidence type="ECO:0000313" key="13">
    <source>
        <dbReference type="EMBL" id="XCA34321.1"/>
    </source>
</evidence>
<evidence type="ECO:0000313" key="9">
    <source>
        <dbReference type="EMBL" id="XCA34140.1"/>
    </source>
</evidence>
<evidence type="ECO:0000313" key="20">
    <source>
        <dbReference type="EMBL" id="XCA34779.1"/>
    </source>
</evidence>
<feature type="domain" description="Tc1-like transposase DDE" evidence="1">
    <location>
        <begin position="170"/>
        <end position="303"/>
    </location>
</feature>
<organism evidence="5">
    <name type="scientific">Wolbachia endosymbiont of Oeneis ivallda</name>
    <dbReference type="NCBI Taxonomy" id="3171168"/>
    <lineage>
        <taxon>Bacteria</taxon>
        <taxon>Pseudomonadati</taxon>
        <taxon>Pseudomonadota</taxon>
        <taxon>Alphaproteobacteria</taxon>
        <taxon>Rickettsiales</taxon>
        <taxon>Anaplasmataceae</taxon>
        <taxon>Wolbachieae</taxon>
        <taxon>Wolbachia</taxon>
    </lineage>
</organism>
<evidence type="ECO:0000259" key="1">
    <source>
        <dbReference type="Pfam" id="PF13358"/>
    </source>
</evidence>
<dbReference type="Gene3D" id="3.30.420.10">
    <property type="entry name" value="Ribonuclease H-like superfamily/Ribonuclease H"/>
    <property type="match status" value="1"/>
</dbReference>
<evidence type="ECO:0000313" key="17">
    <source>
        <dbReference type="EMBL" id="XCA34531.1"/>
    </source>
</evidence>
<dbReference type="EMBL" id="CP158587">
    <property type="protein sequence ID" value="XCA33932.1"/>
    <property type="molecule type" value="Genomic_DNA"/>
</dbReference>
<evidence type="ECO:0000313" key="18">
    <source>
        <dbReference type="EMBL" id="XCA34537.1"/>
    </source>
</evidence>
<dbReference type="EMBL" id="CP158587">
    <property type="protein sequence ID" value="XCA34107.1"/>
    <property type="molecule type" value="Genomic_DNA"/>
</dbReference>
<evidence type="ECO:0000313" key="21">
    <source>
        <dbReference type="EMBL" id="XCA34802.1"/>
    </source>
</evidence>
<dbReference type="EMBL" id="CP158587">
    <property type="protein sequence ID" value="XCA35061.1"/>
    <property type="molecule type" value="Genomic_DNA"/>
</dbReference>
<dbReference type="Pfam" id="PF13358">
    <property type="entry name" value="DDE_3"/>
    <property type="match status" value="1"/>
</dbReference>
<dbReference type="PANTHER" id="PTHR46564:SF1">
    <property type="entry name" value="TRANSPOSASE"/>
    <property type="match status" value="1"/>
</dbReference>
<dbReference type="Pfam" id="PF13592">
    <property type="entry name" value="HTH_33"/>
    <property type="match status" value="1"/>
</dbReference>
<dbReference type="EMBL" id="CP158587">
    <property type="protein sequence ID" value="XCA33985.1"/>
    <property type="molecule type" value="Genomic_DNA"/>
</dbReference>
<evidence type="ECO:0000313" key="6">
    <source>
        <dbReference type="EMBL" id="XCA34020.1"/>
    </source>
</evidence>
<dbReference type="InterPro" id="IPR047655">
    <property type="entry name" value="Transpos_IS630-like"/>
</dbReference>
<dbReference type="AlphaFoldDB" id="A0AAU7YJL3"/>
<evidence type="ECO:0000313" key="24">
    <source>
        <dbReference type="EMBL" id="XCA34861.1"/>
    </source>
</evidence>
<dbReference type="InterPro" id="IPR036397">
    <property type="entry name" value="RNaseH_sf"/>
</dbReference>
<reference evidence="5" key="1">
    <citation type="submission" date="2024-06" db="EMBL/GenBank/DDBJ databases">
        <title>Genome assembly of the Oeneis chryxus ivallda.</title>
        <authorList>
            <person name="MacDonald Z."/>
            <person name="Shaffer H.B."/>
            <person name="Gillespie T."/>
            <person name="Marimuthu M.P.A."/>
            <person name="Nguyen O."/>
            <person name="Fairbairn C.W."/>
            <person name="Seligmann W.E."/>
            <person name="Escalona M."/>
            <person name="Miller C."/>
            <person name="Toffelmier E."/>
        </authorList>
    </citation>
    <scope>NUCLEOTIDE SEQUENCE</scope>
    <source>
        <strain evidence="5">CCGP_102_HBS-TG_Oc004</strain>
    </source>
</reference>
<dbReference type="EMBL" id="CP158587">
    <property type="protein sequence ID" value="XCA34171.1"/>
    <property type="molecule type" value="Genomic_DNA"/>
</dbReference>
<dbReference type="EMBL" id="CP158587">
    <property type="protein sequence ID" value="XCA34321.1"/>
    <property type="molecule type" value="Genomic_DNA"/>
</dbReference>
<dbReference type="InterPro" id="IPR025959">
    <property type="entry name" value="Winged_HTH_dom"/>
</dbReference>
<feature type="domain" description="Winged helix-turn helix" evidence="2">
    <location>
        <begin position="107"/>
        <end position="157"/>
    </location>
</feature>
<dbReference type="EMBL" id="CP158587">
    <property type="protein sequence ID" value="XCA33961.1"/>
    <property type="molecule type" value="Genomic_DNA"/>
</dbReference>
<dbReference type="EMBL" id="CP158587">
    <property type="protein sequence ID" value="XCA34732.1"/>
    <property type="molecule type" value="Genomic_DNA"/>
</dbReference>
<dbReference type="EMBL" id="CP158587">
    <property type="protein sequence ID" value="XCA34802.1"/>
    <property type="molecule type" value="Genomic_DNA"/>
</dbReference>
<dbReference type="EMBL" id="CP158587">
    <property type="protein sequence ID" value="XCA34327.1"/>
    <property type="molecule type" value="Genomic_DNA"/>
</dbReference>
<evidence type="ECO:0000313" key="22">
    <source>
        <dbReference type="EMBL" id="XCA34819.1"/>
    </source>
</evidence>
<evidence type="ECO:0000313" key="3">
    <source>
        <dbReference type="EMBL" id="XCA33932.1"/>
    </source>
</evidence>
<evidence type="ECO:0000313" key="25">
    <source>
        <dbReference type="EMBL" id="XCA35061.1"/>
    </source>
</evidence>
<dbReference type="EMBL" id="CP158587">
    <property type="protein sequence ID" value="XCA34388.1"/>
    <property type="molecule type" value="Genomic_DNA"/>
</dbReference>
<dbReference type="EMBL" id="CP158587">
    <property type="protein sequence ID" value="XCA34861.1"/>
    <property type="molecule type" value="Genomic_DNA"/>
</dbReference>
<evidence type="ECO:0000313" key="23">
    <source>
        <dbReference type="EMBL" id="XCA34839.1"/>
    </source>
</evidence>
<dbReference type="EMBL" id="CP158587">
    <property type="protein sequence ID" value="XCA34140.1"/>
    <property type="molecule type" value="Genomic_DNA"/>
</dbReference>
<dbReference type="EMBL" id="CP158587">
    <property type="protein sequence ID" value="XCA34525.1"/>
    <property type="molecule type" value="Genomic_DNA"/>
</dbReference>
<dbReference type="EMBL" id="CP158587">
    <property type="protein sequence ID" value="XCA34537.1"/>
    <property type="molecule type" value="Genomic_DNA"/>
</dbReference>
<dbReference type="SUPFAM" id="SSF46689">
    <property type="entry name" value="Homeodomain-like"/>
    <property type="match status" value="1"/>
</dbReference>
<evidence type="ECO:0000313" key="8">
    <source>
        <dbReference type="EMBL" id="XCA34115.1"/>
    </source>
</evidence>
<dbReference type="NCBIfam" id="NF033545">
    <property type="entry name" value="transpos_IS630"/>
    <property type="match status" value="1"/>
</dbReference>
<dbReference type="EMBL" id="CP158587">
    <property type="protein sequence ID" value="XCA34020.1"/>
    <property type="molecule type" value="Genomic_DNA"/>
</dbReference>
<evidence type="ECO:0000313" key="4">
    <source>
        <dbReference type="EMBL" id="XCA33961.1"/>
    </source>
</evidence>
<dbReference type="InterPro" id="IPR038717">
    <property type="entry name" value="Tc1-like_DDE_dom"/>
</dbReference>
<dbReference type="EMBL" id="CP158587">
    <property type="protein sequence ID" value="XCA34779.1"/>
    <property type="molecule type" value="Genomic_DNA"/>
</dbReference>
<dbReference type="EMBL" id="CP158587">
    <property type="protein sequence ID" value="XCA34839.1"/>
    <property type="molecule type" value="Genomic_DNA"/>
</dbReference>
<proteinExistence type="predicted"/>
<sequence length="334" mass="39014">MALRSKLLDEKVVESAKEMLKKVRNNAYVSKKLNAVIAAKKYSITAVAKIYCISRSALTLWVKLLKFGREEKLFAPPQRRRKTKLNQAQLQQIEAWIEANPNIIIKEMRIKIQEKFELNISKSTVHRHMQKMKFSYITPRPVHNVQDKSKQEEFKKNLSEVIGKCPEKELFFFDESRFGTHSKVGHGWFKKGIRTKVKIKLGRQNFYLYSAVNPRNGENSILFAPNVNTDCMNIFLKQMSQYLGTREAFLVMDCASWHKSKNLKVPKNIEIIYLPPYSPELNPVERLWLYIKQNILRNKIYDTIALLESTLCKFITSLTYSTIKQLCNVSYLHS</sequence>
<dbReference type="EMBL" id="CP158587">
    <property type="protein sequence ID" value="XCA34155.1"/>
    <property type="molecule type" value="Genomic_DNA"/>
</dbReference>
<gene>
    <name evidence="3" type="ORF">ABS861_00490</name>
    <name evidence="4" type="ORF">ABS861_00650</name>
    <name evidence="5" type="ORF">ABS861_00770</name>
    <name evidence="6" type="ORF">ABS861_00965</name>
    <name evidence="7" type="ORF">ABS861_01465</name>
    <name evidence="8" type="ORF">ABS861_01505</name>
    <name evidence="9" type="ORF">ABS861_01655</name>
    <name evidence="10" type="ORF">ABS861_01735</name>
    <name evidence="11" type="ORF">ABS861_01840</name>
    <name evidence="12" type="ORF">ABS861_02010</name>
    <name evidence="13" type="ORF">ABS861_02685</name>
    <name evidence="14" type="ORF">ABS861_02720</name>
    <name evidence="15" type="ORF">ABS861_03075</name>
    <name evidence="16" type="ORF">ABS861_03880</name>
    <name evidence="17" type="ORF">ABS861_03925</name>
    <name evidence="18" type="ORF">ABS861_03985</name>
    <name evidence="19" type="ORF">ABS861_05080</name>
    <name evidence="20" type="ORF">ABS861_05350</name>
    <name evidence="21" type="ORF">ABS861_05485</name>
    <name evidence="22" type="ORF">ABS861_05575</name>
    <name evidence="23" type="ORF">ABS861_05700</name>
    <name evidence="24" type="ORF">ABS861_05835</name>
    <name evidence="25" type="ORF">ABS861_06925</name>
</gene>
<evidence type="ECO:0000313" key="12">
    <source>
        <dbReference type="EMBL" id="XCA34199.1"/>
    </source>
</evidence>
<name>A0AAU7YJL3_9RICK</name>
<evidence type="ECO:0000313" key="14">
    <source>
        <dbReference type="EMBL" id="XCA34327.1"/>
    </source>
</evidence>
<dbReference type="GO" id="GO:0003676">
    <property type="term" value="F:nucleic acid binding"/>
    <property type="evidence" value="ECO:0007669"/>
    <property type="project" value="InterPro"/>
</dbReference>
<accession>A0AAU7YJL3</accession>
<evidence type="ECO:0000313" key="10">
    <source>
        <dbReference type="EMBL" id="XCA34155.1"/>
    </source>
</evidence>